<dbReference type="RefSeq" id="WP_035346623.1">
    <property type="nucleotide sequence ID" value="NZ_BAUU01000033.1"/>
</dbReference>
<dbReference type="STRING" id="1236971.JCM9152_3843"/>
<proteinExistence type="predicted"/>
<dbReference type="InterPro" id="IPR050624">
    <property type="entry name" value="HTH-type_Tx_Regulator"/>
</dbReference>
<organism evidence="5 6">
    <name type="scientific">Halalkalibacter hemicellulosilyticusJCM 9152</name>
    <dbReference type="NCBI Taxonomy" id="1236971"/>
    <lineage>
        <taxon>Bacteria</taxon>
        <taxon>Bacillati</taxon>
        <taxon>Bacillota</taxon>
        <taxon>Bacilli</taxon>
        <taxon>Bacillales</taxon>
        <taxon>Bacillaceae</taxon>
        <taxon>Halalkalibacter</taxon>
    </lineage>
</organism>
<evidence type="ECO:0000256" key="2">
    <source>
        <dbReference type="ARBA" id="ARBA00023125"/>
    </source>
</evidence>
<feature type="domain" description="HTH tetR-type" evidence="4">
    <location>
        <begin position="4"/>
        <end position="64"/>
    </location>
</feature>
<reference evidence="5" key="1">
    <citation type="journal article" date="2014" name="Genome Announc.">
        <title>Draft Genome Sequences of Three Alkaliphilic Bacillus Strains, Bacillus wakoensis JCM 9140T, Bacillus akibai JCM 9157T, and Bacillus hemicellulosilyticus JCM 9152T.</title>
        <authorList>
            <person name="Yuki M."/>
            <person name="Oshima K."/>
            <person name="Suda W."/>
            <person name="Oshida Y."/>
            <person name="Kitamura K."/>
            <person name="Iida T."/>
            <person name="Hattori M."/>
            <person name="Ohkuma M."/>
        </authorList>
    </citation>
    <scope>NUCLEOTIDE SEQUENCE [LARGE SCALE GENOMIC DNA]</scope>
    <source>
        <strain evidence="5">JCM 9152</strain>
    </source>
</reference>
<dbReference type="PROSITE" id="PS50977">
    <property type="entry name" value="HTH_TETR_2"/>
    <property type="match status" value="1"/>
</dbReference>
<dbReference type="Pfam" id="PF00440">
    <property type="entry name" value="TetR_N"/>
    <property type="match status" value="1"/>
</dbReference>
<accession>W4QJL5</accession>
<evidence type="ECO:0000313" key="5">
    <source>
        <dbReference type="EMBL" id="GAE32315.1"/>
    </source>
</evidence>
<dbReference type="SUPFAM" id="SSF46689">
    <property type="entry name" value="Homeodomain-like"/>
    <property type="match status" value="1"/>
</dbReference>
<evidence type="ECO:0000256" key="3">
    <source>
        <dbReference type="PROSITE-ProRule" id="PRU00335"/>
    </source>
</evidence>
<evidence type="ECO:0000259" key="4">
    <source>
        <dbReference type="PROSITE" id="PS50977"/>
    </source>
</evidence>
<keyword evidence="1" id="KW-0678">Repressor</keyword>
<keyword evidence="2 3" id="KW-0238">DNA-binding</keyword>
<dbReference type="PRINTS" id="PR00455">
    <property type="entry name" value="HTHTETR"/>
</dbReference>
<dbReference type="EMBL" id="BAUU01000033">
    <property type="protein sequence ID" value="GAE32315.1"/>
    <property type="molecule type" value="Genomic_DNA"/>
</dbReference>
<dbReference type="GO" id="GO:0003677">
    <property type="term" value="F:DNA binding"/>
    <property type="evidence" value="ECO:0007669"/>
    <property type="project" value="UniProtKB-UniRule"/>
</dbReference>
<gene>
    <name evidence="5" type="ORF">JCM9152_3843</name>
</gene>
<sequence length="166" mass="19056">MAKPNRKEEILEAGLEVFAKRGYYNTTTAHIAEKAGISQPYVFRFFETKEELFIAALERAYERILQSFKNVKASPEELGMKMVQAYEELSNSHPNEIALQVVGISVKEEPIQKCTREWLSRIRSYVLDRFKEANLENAEQMVTTFIAVGILCNIAYFIDLPELIGK</sequence>
<dbReference type="PANTHER" id="PTHR43479">
    <property type="entry name" value="ACREF/ENVCD OPERON REPRESSOR-RELATED"/>
    <property type="match status" value="1"/>
</dbReference>
<evidence type="ECO:0000256" key="1">
    <source>
        <dbReference type="ARBA" id="ARBA00022491"/>
    </source>
</evidence>
<dbReference type="InterPro" id="IPR023772">
    <property type="entry name" value="DNA-bd_HTH_TetR-type_CS"/>
</dbReference>
<dbReference type="InterPro" id="IPR009057">
    <property type="entry name" value="Homeodomain-like_sf"/>
</dbReference>
<dbReference type="PANTHER" id="PTHR43479:SF11">
    <property type="entry name" value="ACREF_ENVCD OPERON REPRESSOR-RELATED"/>
    <property type="match status" value="1"/>
</dbReference>
<dbReference type="InterPro" id="IPR001647">
    <property type="entry name" value="HTH_TetR"/>
</dbReference>
<protein>
    <submittedName>
        <fullName evidence="5">Transcriptional regulator</fullName>
    </submittedName>
</protein>
<dbReference type="AlphaFoldDB" id="W4QJL5"/>
<dbReference type="Gene3D" id="1.10.357.10">
    <property type="entry name" value="Tetracycline Repressor, domain 2"/>
    <property type="match status" value="1"/>
</dbReference>
<comment type="caution">
    <text evidence="5">The sequence shown here is derived from an EMBL/GenBank/DDBJ whole genome shotgun (WGS) entry which is preliminary data.</text>
</comment>
<name>W4QJL5_9BACI</name>
<dbReference type="Proteomes" id="UP000018895">
    <property type="component" value="Unassembled WGS sequence"/>
</dbReference>
<evidence type="ECO:0000313" key="6">
    <source>
        <dbReference type="Proteomes" id="UP000018895"/>
    </source>
</evidence>
<dbReference type="OrthoDB" id="2356263at2"/>
<feature type="DNA-binding region" description="H-T-H motif" evidence="3">
    <location>
        <begin position="27"/>
        <end position="46"/>
    </location>
</feature>
<keyword evidence="6" id="KW-1185">Reference proteome</keyword>
<dbReference type="PROSITE" id="PS01081">
    <property type="entry name" value="HTH_TETR_1"/>
    <property type="match status" value="1"/>
</dbReference>